<evidence type="ECO:0000313" key="2">
    <source>
        <dbReference type="Proteomes" id="UP000824998"/>
    </source>
</evidence>
<accession>A0A9P7YJT4</accession>
<sequence length="250" mass="27882">MYLSIAPSNVYSLRKQYASQQREVLNSRSECTPKYSQMLVHAWWWLPLFSSPGLLDHDVGRPSNVCCSRHYCIRSKSFGHCSSKEVVLHNHSRGPCCGNSGFPSLADRTPTRRVRRLYAVGRVGSRESRGESRTSWTPSLTPVNFLSGFCPGSGCCARRLQGLQKSQEHNGSFCHEHAKDSIRDLGLNTERRLSCSLPRYEVCSPASIKTWMSISVPPVVDLMFSTPGRDGSAKVASLVNSLFTRCIHKA</sequence>
<protein>
    <submittedName>
        <fullName evidence="1">Uncharacterized protein</fullName>
    </submittedName>
</protein>
<organism evidence="1 2">
    <name type="scientific">Amylocarpus encephaloides</name>
    <dbReference type="NCBI Taxonomy" id="45428"/>
    <lineage>
        <taxon>Eukaryota</taxon>
        <taxon>Fungi</taxon>
        <taxon>Dikarya</taxon>
        <taxon>Ascomycota</taxon>
        <taxon>Pezizomycotina</taxon>
        <taxon>Leotiomycetes</taxon>
        <taxon>Helotiales</taxon>
        <taxon>Helotiales incertae sedis</taxon>
        <taxon>Amylocarpus</taxon>
    </lineage>
</organism>
<name>A0A9P7YJT4_9HELO</name>
<dbReference type="EMBL" id="MU251467">
    <property type="protein sequence ID" value="KAG9234303.1"/>
    <property type="molecule type" value="Genomic_DNA"/>
</dbReference>
<gene>
    <name evidence="1" type="ORF">BJ875DRAFT_17088</name>
</gene>
<keyword evidence="2" id="KW-1185">Reference proteome</keyword>
<dbReference type="Proteomes" id="UP000824998">
    <property type="component" value="Unassembled WGS sequence"/>
</dbReference>
<reference evidence="1" key="1">
    <citation type="journal article" date="2021" name="IMA Fungus">
        <title>Genomic characterization of three marine fungi, including Emericellopsis atlantica sp. nov. with signatures of a generalist lifestyle and marine biomass degradation.</title>
        <authorList>
            <person name="Hagestad O.C."/>
            <person name="Hou L."/>
            <person name="Andersen J.H."/>
            <person name="Hansen E.H."/>
            <person name="Altermark B."/>
            <person name="Li C."/>
            <person name="Kuhnert E."/>
            <person name="Cox R.J."/>
            <person name="Crous P.W."/>
            <person name="Spatafora J.W."/>
            <person name="Lail K."/>
            <person name="Amirebrahimi M."/>
            <person name="Lipzen A."/>
            <person name="Pangilinan J."/>
            <person name="Andreopoulos W."/>
            <person name="Hayes R.D."/>
            <person name="Ng V."/>
            <person name="Grigoriev I.V."/>
            <person name="Jackson S.A."/>
            <person name="Sutton T.D.S."/>
            <person name="Dobson A.D.W."/>
            <person name="Rama T."/>
        </authorList>
    </citation>
    <scope>NUCLEOTIDE SEQUENCE</scope>
    <source>
        <strain evidence="1">TRa018bII</strain>
    </source>
</reference>
<dbReference type="AlphaFoldDB" id="A0A9P7YJT4"/>
<evidence type="ECO:0000313" key="1">
    <source>
        <dbReference type="EMBL" id="KAG9234303.1"/>
    </source>
</evidence>
<comment type="caution">
    <text evidence="1">The sequence shown here is derived from an EMBL/GenBank/DDBJ whole genome shotgun (WGS) entry which is preliminary data.</text>
</comment>
<proteinExistence type="predicted"/>